<accession>E7QNV2</accession>
<reference evidence="1 3" key="1">
    <citation type="journal article" date="2014" name="ISME J.">
        <title>Trehalose/2-sulfotrehalose biosynthesis and glycine-betaine uptake are widely spread mechanisms for osmoadaptation in the Halobacteriales.</title>
        <authorList>
            <person name="Youssef N.H."/>
            <person name="Savage-Ashlock K.N."/>
            <person name="McCully A.L."/>
            <person name="Luedtke B."/>
            <person name="Shaw E.I."/>
            <person name="Hoff W.D."/>
            <person name="Elshahed M.S."/>
        </authorList>
    </citation>
    <scope>NUCLEOTIDE SEQUENCE [LARGE SCALE GENOMIC DNA]</scope>
    <source>
        <strain evidence="1 3">DX253</strain>
    </source>
</reference>
<evidence type="ECO:0000313" key="2">
    <source>
        <dbReference type="EMBL" id="SHL45271.1"/>
    </source>
</evidence>
<proteinExistence type="predicted"/>
<evidence type="ECO:0000313" key="3">
    <source>
        <dbReference type="Proteomes" id="UP000003751"/>
    </source>
</evidence>
<reference evidence="4" key="3">
    <citation type="submission" date="2016-11" db="EMBL/GenBank/DDBJ databases">
        <authorList>
            <person name="Varghese N."/>
            <person name="Submissions S."/>
        </authorList>
    </citation>
    <scope>NUCLEOTIDE SEQUENCE [LARGE SCALE GENOMIC DNA]</scope>
    <source>
        <strain evidence="4">DX253</strain>
    </source>
</reference>
<reference evidence="2" key="2">
    <citation type="submission" date="2016-11" db="EMBL/GenBank/DDBJ databases">
        <authorList>
            <person name="Jaros S."/>
            <person name="Januszkiewicz K."/>
            <person name="Wedrychowicz H."/>
        </authorList>
    </citation>
    <scope>NUCLEOTIDE SEQUENCE [LARGE SCALE GENOMIC DNA]</scope>
    <source>
        <strain evidence="2">DX253</strain>
    </source>
</reference>
<keyword evidence="4" id="KW-1185">Reference proteome</keyword>
<protein>
    <submittedName>
        <fullName evidence="1">Uncharacterized protein</fullName>
    </submittedName>
</protein>
<dbReference type="AlphaFoldDB" id="E7QNV2"/>
<evidence type="ECO:0000313" key="4">
    <source>
        <dbReference type="Proteomes" id="UP000184203"/>
    </source>
</evidence>
<sequence length="58" mass="6624">MKGTQEEDLPRRFDDNVILEIEDGSDRDRPLVRITDTREDAAWVSSSIDSVVSLSECR</sequence>
<gene>
    <name evidence="2" type="ORF">SAMN05444342_3832</name>
    <name evidence="1" type="ORF">ZOD2009_00640</name>
</gene>
<dbReference type="PATRIC" id="fig|797209.4.peg.107"/>
<evidence type="ECO:0000313" key="1">
    <source>
        <dbReference type="EMBL" id="EFW93605.1"/>
    </source>
</evidence>
<dbReference type="EMBL" id="FRAN01000007">
    <property type="protein sequence ID" value="SHL45271.1"/>
    <property type="molecule type" value="Genomic_DNA"/>
</dbReference>
<name>E7QNV2_HALPU</name>
<dbReference type="Proteomes" id="UP000184203">
    <property type="component" value="Unassembled WGS sequence"/>
</dbReference>
<dbReference type="Proteomes" id="UP000003751">
    <property type="component" value="Unassembled WGS sequence"/>
</dbReference>
<dbReference type="RefSeq" id="WP_007976037.1">
    <property type="nucleotide sequence ID" value="NZ_AEMG01000002.1"/>
</dbReference>
<dbReference type="EMBL" id="AEMG01000002">
    <property type="protein sequence ID" value="EFW93605.1"/>
    <property type="molecule type" value="Genomic_DNA"/>
</dbReference>
<organism evidence="1 3">
    <name type="scientific">Haladaptatus paucihalophilus DX253</name>
    <dbReference type="NCBI Taxonomy" id="797209"/>
    <lineage>
        <taxon>Archaea</taxon>
        <taxon>Methanobacteriati</taxon>
        <taxon>Methanobacteriota</taxon>
        <taxon>Stenosarchaea group</taxon>
        <taxon>Halobacteria</taxon>
        <taxon>Halobacteriales</taxon>
        <taxon>Haladaptataceae</taxon>
        <taxon>Haladaptatus</taxon>
    </lineage>
</organism>
<dbReference type="OrthoDB" id="246985at2157"/>